<keyword evidence="2" id="KW-1133">Transmembrane helix</keyword>
<keyword evidence="3" id="KW-0732">Signal</keyword>
<feature type="transmembrane region" description="Helical" evidence="2">
    <location>
        <begin position="453"/>
        <end position="477"/>
    </location>
</feature>
<dbReference type="InterPro" id="IPR014194">
    <property type="entry name" value="Spore_III_AE"/>
</dbReference>
<feature type="transmembrane region" description="Helical" evidence="2">
    <location>
        <begin position="224"/>
        <end position="246"/>
    </location>
</feature>
<name>A0ABQ0BBY1_9FIRM</name>
<feature type="transmembrane region" description="Helical" evidence="2">
    <location>
        <begin position="266"/>
        <end position="293"/>
    </location>
</feature>
<feature type="transmembrane region" description="Helical" evidence="2">
    <location>
        <begin position="195"/>
        <end position="212"/>
    </location>
</feature>
<feature type="chain" id="PRO_5046179411" description="Stage III sporulation protein AE" evidence="3">
    <location>
        <begin position="26"/>
        <end position="479"/>
    </location>
</feature>
<dbReference type="RefSeq" id="WP_390406388.1">
    <property type="nucleotide sequence ID" value="NZ_BAABYW010000001.1"/>
</dbReference>
<feature type="compositionally biased region" description="Acidic residues" evidence="1">
    <location>
        <begin position="105"/>
        <end position="119"/>
    </location>
</feature>
<keyword evidence="2" id="KW-0472">Membrane</keyword>
<feature type="region of interest" description="Disordered" evidence="1">
    <location>
        <begin position="45"/>
        <end position="128"/>
    </location>
</feature>
<organism evidence="4 5">
    <name type="scientific">Blautia hominis</name>
    <dbReference type="NCBI Taxonomy" id="2025493"/>
    <lineage>
        <taxon>Bacteria</taxon>
        <taxon>Bacillati</taxon>
        <taxon>Bacillota</taxon>
        <taxon>Clostridia</taxon>
        <taxon>Lachnospirales</taxon>
        <taxon>Lachnospiraceae</taxon>
        <taxon>Blautia</taxon>
    </lineage>
</organism>
<feature type="signal peptide" evidence="3">
    <location>
        <begin position="1"/>
        <end position="25"/>
    </location>
</feature>
<evidence type="ECO:0000313" key="4">
    <source>
        <dbReference type="EMBL" id="GAA6408963.1"/>
    </source>
</evidence>
<feature type="transmembrane region" description="Helical" evidence="2">
    <location>
        <begin position="401"/>
        <end position="432"/>
    </location>
</feature>
<dbReference type="EMBL" id="BAABYW010000001">
    <property type="protein sequence ID" value="GAA6408963.1"/>
    <property type="molecule type" value="Genomic_DNA"/>
</dbReference>
<comment type="caution">
    <text evidence="4">The sequence shown here is derived from an EMBL/GenBank/DDBJ whole genome shotgun (WGS) entry which is preliminary data.</text>
</comment>
<evidence type="ECO:0000256" key="3">
    <source>
        <dbReference type="SAM" id="SignalP"/>
    </source>
</evidence>
<sequence length="479" mass="51206">MKGGIGKRVKAAACVLAVLFLVLSAAVEVKASFFSANAGQEVMKARPQGTASQDGQPNEEAKDKAAQEDIAGEAPGEGGSAPGEARGENGSAAEGAQGEDGSAPGEDEDTAVPEEEKSEEEIRQDTQSATAEKLMDDMEMEQMQDAINELLGEESFSLEDALHKILSGEKLFSKEYFMTLIKNFLYKNLAAERDTMIHVVLLVLVAALFSNFSNVFNNGQMGEISFYIVYMLLLAALVHSFGTLSIEISEGLTGFVTFMKALMPSYFLAVTAATGSATAMVFYEVVLVLVYVVQVIFLKGVLPGIHIYVLLQLVNFLHSEDFLSKMAELVRTVVEWTMRTCIAVVIGMQIIQNMIGPAIDTLKRDVIGKTAAAIPGIGNAINGVTEVALGTAVLVRNGLGVIGMIVILCVGLPPVIRLGMTTLLYKLLAAIVQPISDKRMVGALATIGDGCMLLLKVLLTMELLFLITIAVLTISFIGH</sequence>
<evidence type="ECO:0000256" key="1">
    <source>
        <dbReference type="SAM" id="MobiDB-lite"/>
    </source>
</evidence>
<dbReference type="Proteomes" id="UP001600943">
    <property type="component" value="Unassembled WGS sequence"/>
</dbReference>
<evidence type="ECO:0000256" key="2">
    <source>
        <dbReference type="SAM" id="Phobius"/>
    </source>
</evidence>
<dbReference type="Pfam" id="PF09546">
    <property type="entry name" value="Spore_III_AE"/>
    <property type="match status" value="1"/>
</dbReference>
<protein>
    <recommendedName>
        <fullName evidence="6">Stage III sporulation protein AE</fullName>
    </recommendedName>
</protein>
<keyword evidence="2" id="KW-0812">Transmembrane</keyword>
<reference evidence="4 5" key="1">
    <citation type="submission" date="2024-04" db="EMBL/GenBank/DDBJ databases">
        <title>Defined microbial consortia suppress multidrug-resistant proinflammatory Enterobacteriaceae via ecological control.</title>
        <authorList>
            <person name="Furuichi M."/>
            <person name="Kawaguchi T."/>
            <person name="Pust M."/>
            <person name="Yasuma K."/>
            <person name="Plichta D."/>
            <person name="Hasegawa N."/>
            <person name="Ohya T."/>
            <person name="Bhattarai S."/>
            <person name="Sasajima S."/>
            <person name="Aoto Y."/>
            <person name="Tuganbaev T."/>
            <person name="Yaginuma M."/>
            <person name="Ueda M."/>
            <person name="Okahashi N."/>
            <person name="Amafuji K."/>
            <person name="Kiridooshi Y."/>
            <person name="Sugita K."/>
            <person name="Strazar M."/>
            <person name="Skelly A."/>
            <person name="Suda W."/>
            <person name="Hattori M."/>
            <person name="Nakamoto N."/>
            <person name="Caballero S."/>
            <person name="Norman J."/>
            <person name="Olle B."/>
            <person name="Tanoue T."/>
            <person name="Arita M."/>
            <person name="Bucci V."/>
            <person name="Atarashi K."/>
            <person name="Xavier R."/>
            <person name="Honda K."/>
        </authorList>
    </citation>
    <scope>NUCLEOTIDE SEQUENCE [LARGE SCALE GENOMIC DNA]</scope>
    <source>
        <strain evidence="5">k04-0078-D8-1</strain>
    </source>
</reference>
<gene>
    <name evidence="4" type="ORF">K040078D81_30800</name>
</gene>
<feature type="transmembrane region" description="Helical" evidence="2">
    <location>
        <begin position="300"/>
        <end position="317"/>
    </location>
</feature>
<keyword evidence="5" id="KW-1185">Reference proteome</keyword>
<evidence type="ECO:0000313" key="5">
    <source>
        <dbReference type="Proteomes" id="UP001600943"/>
    </source>
</evidence>
<proteinExistence type="predicted"/>
<evidence type="ECO:0008006" key="6">
    <source>
        <dbReference type="Google" id="ProtNLM"/>
    </source>
</evidence>
<accession>A0ABQ0BBY1</accession>